<gene>
    <name evidence="1" type="ORF">NCTC13043_00755</name>
</gene>
<dbReference type="EMBL" id="UGTP01000001">
    <property type="protein sequence ID" value="SUC12160.1"/>
    <property type="molecule type" value="Genomic_DNA"/>
</dbReference>
<organism evidence="1 2">
    <name type="scientific">Prevotella pallens</name>
    <dbReference type="NCBI Taxonomy" id="60133"/>
    <lineage>
        <taxon>Bacteria</taxon>
        <taxon>Pseudomonadati</taxon>
        <taxon>Bacteroidota</taxon>
        <taxon>Bacteroidia</taxon>
        <taxon>Bacteroidales</taxon>
        <taxon>Prevotellaceae</taxon>
        <taxon>Prevotella</taxon>
    </lineage>
</organism>
<dbReference type="OrthoDB" id="1029961at2"/>
<dbReference type="RefSeq" id="WP_115083061.1">
    <property type="nucleotide sequence ID" value="NZ_CAKAQN010000004.1"/>
</dbReference>
<evidence type="ECO:0000313" key="1">
    <source>
        <dbReference type="EMBL" id="SUC12160.1"/>
    </source>
</evidence>
<reference evidence="1 2" key="1">
    <citation type="submission" date="2018-06" db="EMBL/GenBank/DDBJ databases">
        <authorList>
            <consortium name="Pathogen Informatics"/>
            <person name="Doyle S."/>
        </authorList>
    </citation>
    <scope>NUCLEOTIDE SEQUENCE [LARGE SCALE GENOMIC DNA]</scope>
    <source>
        <strain evidence="1 2">NCTC13043</strain>
    </source>
</reference>
<accession>A0A379F0J4</accession>
<evidence type="ECO:0000313" key="2">
    <source>
        <dbReference type="Proteomes" id="UP000254235"/>
    </source>
</evidence>
<dbReference type="GeneID" id="78570470"/>
<name>A0A379F0J4_9BACT</name>
<proteinExistence type="predicted"/>
<protein>
    <submittedName>
        <fullName evidence="1">Uncharacterized protein</fullName>
    </submittedName>
</protein>
<dbReference type="Proteomes" id="UP000254235">
    <property type="component" value="Unassembled WGS sequence"/>
</dbReference>
<sequence length="185" mass="21454">MNKIANISSDASCNEIGRIGGNIPACLLKNIDSFKHYKFFLMVQNPSASNEYLSIFVPESYDIMVDNNIYPNCSLKVFVHSFSEESDNDDYTLEGVRKCSLTEFEEVQDDEYGFITSGKYPQLIQDEDYYFEKLKEDGFDFFLQIDEDYYPDGVISGDYVLGYGAMYLYKHRKTNEIIVGFWQYS</sequence>
<dbReference type="AlphaFoldDB" id="A0A379F0J4"/>